<reference evidence="2 3" key="1">
    <citation type="submission" date="2016-11" db="EMBL/GenBank/DDBJ databases">
        <title>Genome sequence of Sphingomonas jeddahensis G39.</title>
        <authorList>
            <person name="Poehlein A."/>
            <person name="Wuebbeler J.H."/>
            <person name="Steinbuechel A."/>
            <person name="Daniel R."/>
        </authorList>
    </citation>
    <scope>NUCLEOTIDE SEQUENCE [LARGE SCALE GENOMIC DNA]</scope>
    <source>
        <strain evidence="2 3">G39</strain>
    </source>
</reference>
<evidence type="ECO:0000313" key="2">
    <source>
        <dbReference type="EMBL" id="ONF95061.1"/>
    </source>
</evidence>
<dbReference type="AlphaFoldDB" id="A0A1V2EQV3"/>
<dbReference type="EMBL" id="MPSB01000017">
    <property type="protein sequence ID" value="ONF95061.1"/>
    <property type="molecule type" value="Genomic_DNA"/>
</dbReference>
<feature type="compositionally biased region" description="Pro residues" evidence="1">
    <location>
        <begin position="179"/>
        <end position="194"/>
    </location>
</feature>
<sequence>MKGAGRPLRFMVGLIGLWVGARILMLWPADDAIAAEADTPVAPMLAAVVGTLPVARDAIAMPVAIRRADRAASRPAAMKRDDVPIPSTTHGATSGRLPGEGGNLVVKAGAVDRVRRMAVSKLYPSPGRGGGGSRANRSSPQSLVSPRAYSLPPAPGSRKQASLVDSAVQARSAIAPGPQASPPPGVPLPSPAPTPSRFAGSGWLIARRGGAVPFAPQLGGSQAGARLTYALDPARRLSLAGRISTALASRQTEAAIGLDWKPTALPVHVIAEQRIGIDRARGGPSLGLVGGFGPTPLIGRWQLDGYGQGGAIVRDGVEGYADGALRLSYPLLTVGRTRLELGLGAWGAAQRGAARLDAGPAAAAIVPIAGRSFRLSLEWRQRLAGRATPASGPALSIGTDF</sequence>
<dbReference type="OrthoDB" id="7427399at2"/>
<dbReference type="RefSeq" id="WP_083720006.1">
    <property type="nucleotide sequence ID" value="NZ_MPSB01000017.1"/>
</dbReference>
<gene>
    <name evidence="2" type="ORF">SPHI_27640</name>
</gene>
<name>A0A1V2EQV3_9SPHN</name>
<feature type="region of interest" description="Disordered" evidence="1">
    <location>
        <begin position="121"/>
        <end position="194"/>
    </location>
</feature>
<keyword evidence="3" id="KW-1185">Reference proteome</keyword>
<dbReference type="Proteomes" id="UP000188729">
    <property type="component" value="Unassembled WGS sequence"/>
</dbReference>
<feature type="region of interest" description="Disordered" evidence="1">
    <location>
        <begin position="70"/>
        <end position="103"/>
    </location>
</feature>
<accession>A0A1V2EQV3</accession>
<evidence type="ECO:0000256" key="1">
    <source>
        <dbReference type="SAM" id="MobiDB-lite"/>
    </source>
</evidence>
<comment type="caution">
    <text evidence="2">The sequence shown here is derived from an EMBL/GenBank/DDBJ whole genome shotgun (WGS) entry which is preliminary data.</text>
</comment>
<protein>
    <submittedName>
        <fullName evidence="2">Uncharacterized protein</fullName>
    </submittedName>
</protein>
<evidence type="ECO:0000313" key="3">
    <source>
        <dbReference type="Proteomes" id="UP000188729"/>
    </source>
</evidence>
<feature type="compositionally biased region" description="Basic and acidic residues" evidence="1">
    <location>
        <begin position="70"/>
        <end position="83"/>
    </location>
</feature>
<dbReference type="STRING" id="1915074.SPHI_27640"/>
<organism evidence="2 3">
    <name type="scientific">Sphingomonas jeddahensis</name>
    <dbReference type="NCBI Taxonomy" id="1915074"/>
    <lineage>
        <taxon>Bacteria</taxon>
        <taxon>Pseudomonadati</taxon>
        <taxon>Pseudomonadota</taxon>
        <taxon>Alphaproteobacteria</taxon>
        <taxon>Sphingomonadales</taxon>
        <taxon>Sphingomonadaceae</taxon>
        <taxon>Sphingomonas</taxon>
    </lineage>
</organism>
<proteinExistence type="predicted"/>